<organism evidence="2 3">
    <name type="scientific">Thalassiosira oceanica</name>
    <name type="common">Marine diatom</name>
    <dbReference type="NCBI Taxonomy" id="159749"/>
    <lineage>
        <taxon>Eukaryota</taxon>
        <taxon>Sar</taxon>
        <taxon>Stramenopiles</taxon>
        <taxon>Ochrophyta</taxon>
        <taxon>Bacillariophyta</taxon>
        <taxon>Coscinodiscophyceae</taxon>
        <taxon>Thalassiosirophycidae</taxon>
        <taxon>Thalassiosirales</taxon>
        <taxon>Thalassiosiraceae</taxon>
        <taxon>Thalassiosira</taxon>
    </lineage>
</organism>
<dbReference type="AlphaFoldDB" id="K0TNK0"/>
<evidence type="ECO:0000256" key="1">
    <source>
        <dbReference type="SAM" id="MobiDB-lite"/>
    </source>
</evidence>
<feature type="compositionally biased region" description="Acidic residues" evidence="1">
    <location>
        <begin position="196"/>
        <end position="220"/>
    </location>
</feature>
<feature type="compositionally biased region" description="Acidic residues" evidence="1">
    <location>
        <begin position="123"/>
        <end position="141"/>
    </location>
</feature>
<gene>
    <name evidence="2" type="ORF">THAOC_00999</name>
</gene>
<name>K0TNK0_THAOC</name>
<dbReference type="Proteomes" id="UP000266841">
    <property type="component" value="Unassembled WGS sequence"/>
</dbReference>
<dbReference type="EMBL" id="AGNL01001203">
    <property type="protein sequence ID" value="EJK77186.1"/>
    <property type="molecule type" value="Genomic_DNA"/>
</dbReference>
<evidence type="ECO:0000313" key="3">
    <source>
        <dbReference type="Proteomes" id="UP000266841"/>
    </source>
</evidence>
<proteinExistence type="predicted"/>
<feature type="compositionally biased region" description="Basic residues" evidence="1">
    <location>
        <begin position="227"/>
        <end position="242"/>
    </location>
</feature>
<keyword evidence="3" id="KW-1185">Reference proteome</keyword>
<protein>
    <submittedName>
        <fullName evidence="2">Uncharacterized protein</fullName>
    </submittedName>
</protein>
<evidence type="ECO:0000313" key="2">
    <source>
        <dbReference type="EMBL" id="EJK77186.1"/>
    </source>
</evidence>
<feature type="compositionally biased region" description="Acidic residues" evidence="1">
    <location>
        <begin position="167"/>
        <end position="189"/>
    </location>
</feature>
<sequence length="242" mass="26849">MRFEFNTPTEEQVDEAIGVFKLSLEKFAEYASPNGDGSSAAAGAVMCLLFQFAEAFFPGGEAGIEKELNKDLGANLLDLFPPQTIAFLVTHLGGGPKLDNLVEADINLSEKSKRYQRKSVLFNEEDDDAADDESEESEPEEFYPPGRKYMNTKPPGVGIPEAAFNSNDEDSEDDDEEFLGKEEESEPEDDGRQDSSSDEEGENESEQSEYDSDSDDEDEMVPPLPRVKGKVKKHISKRRKVS</sequence>
<reference evidence="2 3" key="1">
    <citation type="journal article" date="2012" name="Genome Biol.">
        <title>Genome and low-iron response of an oceanic diatom adapted to chronic iron limitation.</title>
        <authorList>
            <person name="Lommer M."/>
            <person name="Specht M."/>
            <person name="Roy A.S."/>
            <person name="Kraemer L."/>
            <person name="Andreson R."/>
            <person name="Gutowska M.A."/>
            <person name="Wolf J."/>
            <person name="Bergner S.V."/>
            <person name="Schilhabel M.B."/>
            <person name="Klostermeier U.C."/>
            <person name="Beiko R.G."/>
            <person name="Rosenstiel P."/>
            <person name="Hippler M."/>
            <person name="Laroche J."/>
        </authorList>
    </citation>
    <scope>NUCLEOTIDE SEQUENCE [LARGE SCALE GENOMIC DNA]</scope>
    <source>
        <strain evidence="2 3">CCMP1005</strain>
    </source>
</reference>
<accession>K0TNK0</accession>
<feature type="region of interest" description="Disordered" evidence="1">
    <location>
        <begin position="119"/>
        <end position="242"/>
    </location>
</feature>
<comment type="caution">
    <text evidence="2">The sequence shown here is derived from an EMBL/GenBank/DDBJ whole genome shotgun (WGS) entry which is preliminary data.</text>
</comment>